<dbReference type="PANTHER" id="PTHR36984">
    <property type="entry name" value="CRISPR-ASSOCIATED ENDORIBONUCLEASE CAS6 1"/>
    <property type="match status" value="1"/>
</dbReference>
<comment type="similarity">
    <text evidence="1">Belongs to the CRISPR-associated protein Cas6/Cse3/CasE family.</text>
</comment>
<sequence>MRLYIKLSRNNKNIPYNYQHLLTGTIHKWIGENNTEHGKKSLYSFSWLQNTDSSKSGINLTSNSYFFISAYDEQLIKRITKGILDDPTTFCGSQVVDIQIKEVPEFSNAERFMMNSPILIRRRDGDKVKHITFKDKNFNDLLTENLKGKLSDVGLNSNGVTVELDPSYAFPKTKLVDYKGIENKTTLAPVIIRGTPEQIAFAWTVGLGNSTGIGFGAVK</sequence>
<dbReference type="Gene3D" id="3.30.70.1900">
    <property type="match status" value="1"/>
</dbReference>
<dbReference type="GO" id="GO:0051607">
    <property type="term" value="P:defense response to virus"/>
    <property type="evidence" value="ECO:0007669"/>
    <property type="project" value="UniProtKB-KW"/>
</dbReference>
<dbReference type="Gene3D" id="3.30.70.1890">
    <property type="match status" value="1"/>
</dbReference>
<evidence type="ECO:0000256" key="1">
    <source>
        <dbReference type="ARBA" id="ARBA00005937"/>
    </source>
</evidence>
<dbReference type="Proteomes" id="UP000187261">
    <property type="component" value="Unassembled WGS sequence"/>
</dbReference>
<gene>
    <name evidence="5" type="ORF">SAMN05660493_02438</name>
</gene>
<keyword evidence="3" id="KW-0051">Antiviral defense</keyword>
<evidence type="ECO:0000259" key="4">
    <source>
        <dbReference type="Pfam" id="PF01881"/>
    </source>
</evidence>
<dbReference type="OrthoDB" id="956004at2"/>
<dbReference type="EMBL" id="FTPU01000029">
    <property type="protein sequence ID" value="SIT97712.1"/>
    <property type="molecule type" value="Genomic_DNA"/>
</dbReference>
<accession>A0A1U7Q023</accession>
<name>A0A1U7Q023_9FLAO</name>
<evidence type="ECO:0000256" key="3">
    <source>
        <dbReference type="ARBA" id="ARBA00023118"/>
    </source>
</evidence>
<dbReference type="PANTHER" id="PTHR36984:SF1">
    <property type="entry name" value="CRISPR-ASSOCIATED ENDORIBONUCLEASE CAS6 1"/>
    <property type="match status" value="1"/>
</dbReference>
<keyword evidence="2" id="KW-0694">RNA-binding</keyword>
<protein>
    <submittedName>
        <fullName evidence="5">CRISPR-associated endoribonuclease Cas6</fullName>
    </submittedName>
</protein>
<evidence type="ECO:0000313" key="5">
    <source>
        <dbReference type="EMBL" id="SIT97712.1"/>
    </source>
</evidence>
<dbReference type="GO" id="GO:0003723">
    <property type="term" value="F:RNA binding"/>
    <property type="evidence" value="ECO:0007669"/>
    <property type="project" value="UniProtKB-KW"/>
</dbReference>
<organism evidence="5 6">
    <name type="scientific">Epilithonimonas bovis DSM 19482</name>
    <dbReference type="NCBI Taxonomy" id="1121284"/>
    <lineage>
        <taxon>Bacteria</taxon>
        <taxon>Pseudomonadati</taxon>
        <taxon>Bacteroidota</taxon>
        <taxon>Flavobacteriia</taxon>
        <taxon>Flavobacteriales</taxon>
        <taxon>Weeksellaceae</taxon>
        <taxon>Chryseobacterium group</taxon>
        <taxon>Epilithonimonas</taxon>
    </lineage>
</organism>
<dbReference type="InterPro" id="IPR045747">
    <property type="entry name" value="CRISPR-assoc_prot_Cas6_N_sf"/>
</dbReference>
<feature type="domain" description="CRISPR associated protein Cas6 C-terminal" evidence="4">
    <location>
        <begin position="103"/>
        <end position="219"/>
    </location>
</feature>
<dbReference type="RefSeq" id="WP_076783853.1">
    <property type="nucleotide sequence ID" value="NZ_FTPU01000029.1"/>
</dbReference>
<dbReference type="AlphaFoldDB" id="A0A1U7Q023"/>
<evidence type="ECO:0000313" key="6">
    <source>
        <dbReference type="Proteomes" id="UP000187261"/>
    </source>
</evidence>
<dbReference type="InterPro" id="IPR049435">
    <property type="entry name" value="Cas_Cas6_C"/>
</dbReference>
<proteinExistence type="inferred from homology"/>
<dbReference type="Pfam" id="PF01881">
    <property type="entry name" value="Cas_Cas6_C"/>
    <property type="match status" value="1"/>
</dbReference>
<keyword evidence="6" id="KW-1185">Reference proteome</keyword>
<dbReference type="CDD" id="cd21140">
    <property type="entry name" value="Cas6_I-like"/>
    <property type="match status" value="1"/>
</dbReference>
<dbReference type="NCBIfam" id="TIGR01877">
    <property type="entry name" value="cas_cas6"/>
    <property type="match status" value="1"/>
</dbReference>
<evidence type="ECO:0000256" key="2">
    <source>
        <dbReference type="ARBA" id="ARBA00022884"/>
    </source>
</evidence>
<dbReference type="GO" id="GO:0016788">
    <property type="term" value="F:hydrolase activity, acting on ester bonds"/>
    <property type="evidence" value="ECO:0007669"/>
    <property type="project" value="InterPro"/>
</dbReference>
<dbReference type="STRING" id="1121284.SAMN05660493_02438"/>
<dbReference type="InterPro" id="IPR010156">
    <property type="entry name" value="CRISPR-assoc_prot_Cas6"/>
</dbReference>
<reference evidence="6" key="1">
    <citation type="submission" date="2016-10" db="EMBL/GenBank/DDBJ databases">
        <authorList>
            <person name="Varghese N."/>
            <person name="Submissions S."/>
        </authorList>
    </citation>
    <scope>NUCLEOTIDE SEQUENCE [LARGE SCALE GENOMIC DNA]</scope>
    <source>
        <strain evidence="6">DSM 19482</strain>
    </source>
</reference>